<dbReference type="SMART" id="SM00530">
    <property type="entry name" value="HTH_XRE"/>
    <property type="match status" value="1"/>
</dbReference>
<name>A0A4Y7R7F8_9FIRM</name>
<protein>
    <submittedName>
        <fullName evidence="2">HTH-type transcriptional regulator ImmR</fullName>
    </submittedName>
</protein>
<dbReference type="GO" id="GO:0003677">
    <property type="term" value="F:DNA binding"/>
    <property type="evidence" value="ECO:0007669"/>
    <property type="project" value="InterPro"/>
</dbReference>
<dbReference type="InterPro" id="IPR010982">
    <property type="entry name" value="Lambda_DNA-bd_dom_sf"/>
</dbReference>
<evidence type="ECO:0000313" key="2">
    <source>
        <dbReference type="EMBL" id="TEB04777.1"/>
    </source>
</evidence>
<dbReference type="Proteomes" id="UP000298324">
    <property type="component" value="Unassembled WGS sequence"/>
</dbReference>
<sequence length="171" mass="18858">MSIGKRLKEARTYLKLTQEKFAQPLAITRGYIASMENDLQEPSDTLLKLISIEHGISIAWLKTGEGEMLTSPEEALKNLMARFGEQTIIAAFAGLLKEHNLIMPNGGLGSRHAATGDPALNRMVGTLCDLWAAGDDKIRNWAEVQFDLAIPHNVIEELQKKQKDSGESQVS</sequence>
<dbReference type="RefSeq" id="WP_190259104.1">
    <property type="nucleotide sequence ID" value="NZ_QFGA01000003.1"/>
</dbReference>
<feature type="domain" description="HTH cro/C1-type" evidence="1">
    <location>
        <begin position="7"/>
        <end position="61"/>
    </location>
</feature>
<keyword evidence="3" id="KW-1185">Reference proteome</keyword>
<evidence type="ECO:0000313" key="3">
    <source>
        <dbReference type="Proteomes" id="UP000298324"/>
    </source>
</evidence>
<dbReference type="Gene3D" id="1.10.260.40">
    <property type="entry name" value="lambda repressor-like DNA-binding domains"/>
    <property type="match status" value="1"/>
</dbReference>
<dbReference type="Pfam" id="PF01381">
    <property type="entry name" value="HTH_3"/>
    <property type="match status" value="1"/>
</dbReference>
<dbReference type="SUPFAM" id="SSF47413">
    <property type="entry name" value="lambda repressor-like DNA-binding domains"/>
    <property type="match status" value="1"/>
</dbReference>
<evidence type="ECO:0000259" key="1">
    <source>
        <dbReference type="PROSITE" id="PS50943"/>
    </source>
</evidence>
<accession>A0A4Y7R7F8</accession>
<organism evidence="2 3">
    <name type="scientific">Pelotomaculum schinkii</name>
    <dbReference type="NCBI Taxonomy" id="78350"/>
    <lineage>
        <taxon>Bacteria</taxon>
        <taxon>Bacillati</taxon>
        <taxon>Bacillota</taxon>
        <taxon>Clostridia</taxon>
        <taxon>Eubacteriales</taxon>
        <taxon>Desulfotomaculaceae</taxon>
        <taxon>Pelotomaculum</taxon>
    </lineage>
</organism>
<dbReference type="PROSITE" id="PS50943">
    <property type="entry name" value="HTH_CROC1"/>
    <property type="match status" value="1"/>
</dbReference>
<dbReference type="InterPro" id="IPR001387">
    <property type="entry name" value="Cro/C1-type_HTH"/>
</dbReference>
<comment type="caution">
    <text evidence="2">The sequence shown here is derived from an EMBL/GenBank/DDBJ whole genome shotgun (WGS) entry which is preliminary data.</text>
</comment>
<proteinExistence type="predicted"/>
<gene>
    <name evidence="2" type="primary">immR_2</name>
    <name evidence="2" type="ORF">Psch_03539</name>
</gene>
<reference evidence="2 3" key="1">
    <citation type="journal article" date="2018" name="Environ. Microbiol.">
        <title>Novel energy conservation strategies and behaviour of Pelotomaculum schinkii driving syntrophic propionate catabolism.</title>
        <authorList>
            <person name="Hidalgo-Ahumada C.A.P."/>
            <person name="Nobu M.K."/>
            <person name="Narihiro T."/>
            <person name="Tamaki H."/>
            <person name="Liu W.T."/>
            <person name="Kamagata Y."/>
            <person name="Stams A.J.M."/>
            <person name="Imachi H."/>
            <person name="Sousa D.Z."/>
        </authorList>
    </citation>
    <scope>NUCLEOTIDE SEQUENCE [LARGE SCALE GENOMIC DNA]</scope>
    <source>
        <strain evidence="2 3">HH</strain>
    </source>
</reference>
<dbReference type="CDD" id="cd00093">
    <property type="entry name" value="HTH_XRE"/>
    <property type="match status" value="1"/>
</dbReference>
<dbReference type="AlphaFoldDB" id="A0A4Y7R7F8"/>
<dbReference type="EMBL" id="QFGA01000003">
    <property type="protein sequence ID" value="TEB04777.1"/>
    <property type="molecule type" value="Genomic_DNA"/>
</dbReference>